<evidence type="ECO:0000313" key="3">
    <source>
        <dbReference type="Proteomes" id="UP000569092"/>
    </source>
</evidence>
<gene>
    <name evidence="2" type="ORF">HDF10_002686</name>
</gene>
<proteinExistence type="predicted"/>
<name>A0A7W8J8P7_9BACT</name>
<dbReference type="AlphaFoldDB" id="A0A7W8J8P7"/>
<evidence type="ECO:0000256" key="1">
    <source>
        <dbReference type="SAM" id="SignalP"/>
    </source>
</evidence>
<evidence type="ECO:0000313" key="2">
    <source>
        <dbReference type="EMBL" id="MBB5344700.1"/>
    </source>
</evidence>
<dbReference type="Proteomes" id="UP000569092">
    <property type="component" value="Unassembled WGS sequence"/>
</dbReference>
<dbReference type="EMBL" id="JACHDZ010000004">
    <property type="protein sequence ID" value="MBB5344700.1"/>
    <property type="molecule type" value="Genomic_DNA"/>
</dbReference>
<feature type="signal peptide" evidence="1">
    <location>
        <begin position="1"/>
        <end position="23"/>
    </location>
</feature>
<comment type="caution">
    <text evidence="2">The sequence shown here is derived from an EMBL/GenBank/DDBJ whole genome shotgun (WGS) entry which is preliminary data.</text>
</comment>
<sequence>MKMSGLKSVLLLSLATLFTPVFAQQPGANPARPGTLNYVEGQASIDGRQVTARSVGQAEVEPGQYLATADGKAEMLLTPGVFLRLDKNSTVKMIKPDLTHTEVSVEQGRAEVEADKLYPQNMILIDQKGGQTQILKNGLYEFNADANTVRTFDGKAAVYPGNDLESEVKPVEVKGGRQITLVGETVKPVSFNKDRSQDDLYRWSQLRSQYLGEANVNLAAQYAGYGPEYGYGGFAPGWAWDPYLYGYDWLPGGGPFFSPFGYGFYSPYYLYGGGFVYGRGFYGRGYGYRGGYGFRGVSGGYRGTAVAGGGFHGGGGFQGGGGGGGFHGGGGGGHR</sequence>
<protein>
    <submittedName>
        <fullName evidence="2">Membrane protein YgcG</fullName>
    </submittedName>
</protein>
<keyword evidence="1" id="KW-0732">Signal</keyword>
<feature type="chain" id="PRO_5030926027" evidence="1">
    <location>
        <begin position="24"/>
        <end position="335"/>
    </location>
</feature>
<accession>A0A7W8J8P7</accession>
<organism evidence="2 3">
    <name type="scientific">Tunturiibacter lichenicola</name>
    <dbReference type="NCBI Taxonomy" id="2051959"/>
    <lineage>
        <taxon>Bacteria</taxon>
        <taxon>Pseudomonadati</taxon>
        <taxon>Acidobacteriota</taxon>
        <taxon>Terriglobia</taxon>
        <taxon>Terriglobales</taxon>
        <taxon>Acidobacteriaceae</taxon>
        <taxon>Tunturiibacter</taxon>
    </lineage>
</organism>
<reference evidence="2 3" key="1">
    <citation type="submission" date="2020-08" db="EMBL/GenBank/DDBJ databases">
        <title>Genomic Encyclopedia of Type Strains, Phase IV (KMG-V): Genome sequencing to study the core and pangenomes of soil and plant-associated prokaryotes.</title>
        <authorList>
            <person name="Whitman W."/>
        </authorList>
    </citation>
    <scope>NUCLEOTIDE SEQUENCE [LARGE SCALE GENOMIC DNA]</scope>
    <source>
        <strain evidence="2 3">M8US30</strain>
    </source>
</reference>